<evidence type="ECO:0000313" key="1">
    <source>
        <dbReference type="Proteomes" id="UP000079169"/>
    </source>
</evidence>
<evidence type="ECO:0000313" key="2">
    <source>
        <dbReference type="RefSeq" id="XP_026687701.1"/>
    </source>
</evidence>
<dbReference type="Proteomes" id="UP000079169">
    <property type="component" value="Unplaced"/>
</dbReference>
<organism evidence="1 2">
    <name type="scientific">Diaphorina citri</name>
    <name type="common">Asian citrus psyllid</name>
    <dbReference type="NCBI Taxonomy" id="121845"/>
    <lineage>
        <taxon>Eukaryota</taxon>
        <taxon>Metazoa</taxon>
        <taxon>Ecdysozoa</taxon>
        <taxon>Arthropoda</taxon>
        <taxon>Hexapoda</taxon>
        <taxon>Insecta</taxon>
        <taxon>Pterygota</taxon>
        <taxon>Neoptera</taxon>
        <taxon>Paraneoptera</taxon>
        <taxon>Hemiptera</taxon>
        <taxon>Sternorrhyncha</taxon>
        <taxon>Psylloidea</taxon>
        <taxon>Psyllidae</taxon>
        <taxon>Diaphorininae</taxon>
        <taxon>Diaphorina</taxon>
    </lineage>
</organism>
<dbReference type="PaxDb" id="121845-A0A3Q0JGY6"/>
<proteinExistence type="predicted"/>
<reference evidence="2" key="1">
    <citation type="submission" date="2025-08" db="UniProtKB">
        <authorList>
            <consortium name="RefSeq"/>
        </authorList>
    </citation>
    <scope>IDENTIFICATION</scope>
</reference>
<dbReference type="KEGG" id="dci:113472238"/>
<protein>
    <submittedName>
        <fullName evidence="2">Uncharacterized protein LOC113472238</fullName>
    </submittedName>
</protein>
<accession>A0A3Q0JGY6</accession>
<gene>
    <name evidence="2" type="primary">LOC113472238</name>
</gene>
<dbReference type="STRING" id="121845.A0A3Q0JGY6"/>
<keyword evidence="1" id="KW-1185">Reference proteome</keyword>
<dbReference type="RefSeq" id="XP_026687701.1">
    <property type="nucleotide sequence ID" value="XM_026831900.1"/>
</dbReference>
<name>A0A3Q0JGY6_DIACI</name>
<dbReference type="AlphaFoldDB" id="A0A3Q0JGY6"/>
<dbReference type="GeneID" id="113472238"/>
<sequence>MANEIFLFATVSSVSSAQQVSQSYHSTSSSSEQYFNSAQHQLTNGIPASQNFKPENFGALYLKELKLPFKKYDMVCETGSAIPRIISNSNAPGNSLTAIPSMTDAIEIPVIHETAIKIPVIHETPMKTSSMPREKLVKSHHSAGLSSSTKSFPNLLSSPFKPTANTLLSPSVAPPKVHVVKIMDEVTKKCLNEQRIVSDTNLRPLERSERKTNFENVHQSPAPQIGNVHPTSTPHVGTTHQTFSPYYFSTTWSSNANTGSLQNSPLGPNNVLPFLSSTTTSPMYTSSIYSWTRTKPCISTGALATTKGSPRKEKVITLGVTLPLHLGFLM</sequence>